<dbReference type="EMBL" id="CAHIKZ030002009">
    <property type="protein sequence ID" value="CAE1279124.1"/>
    <property type="molecule type" value="Genomic_DNA"/>
</dbReference>
<accession>A0A812CTZ3</accession>
<dbReference type="InterPro" id="IPR052571">
    <property type="entry name" value="Mt_RNA_Methyltransferase"/>
</dbReference>
<dbReference type="GO" id="GO:0008168">
    <property type="term" value="F:methyltransferase activity"/>
    <property type="evidence" value="ECO:0007669"/>
    <property type="project" value="InterPro"/>
</dbReference>
<reference evidence="8" key="1">
    <citation type="submission" date="2021-01" db="EMBL/GenBank/DDBJ databases">
        <authorList>
            <person name="Li R."/>
            <person name="Bekaert M."/>
        </authorList>
    </citation>
    <scope>NUCLEOTIDE SEQUENCE</scope>
    <source>
        <strain evidence="8">Farmed</strain>
    </source>
</reference>
<dbReference type="SUPFAM" id="SSF53335">
    <property type="entry name" value="S-adenosyl-L-methionine-dependent methyltransferases"/>
    <property type="match status" value="1"/>
</dbReference>
<keyword evidence="4" id="KW-0408">Iron</keyword>
<keyword evidence="3" id="KW-0809">Transit peptide</keyword>
<dbReference type="GO" id="GO:0006412">
    <property type="term" value="P:translation"/>
    <property type="evidence" value="ECO:0007669"/>
    <property type="project" value="InterPro"/>
</dbReference>
<keyword evidence="9" id="KW-1185">Reference proteome</keyword>
<dbReference type="Proteomes" id="UP000597762">
    <property type="component" value="Unassembled WGS sequence"/>
</dbReference>
<comment type="subcellular location">
    <subcellularLocation>
        <location evidence="1">Mitochondrion</location>
    </subcellularLocation>
</comment>
<dbReference type="GO" id="GO:0003735">
    <property type="term" value="F:structural constituent of ribosome"/>
    <property type="evidence" value="ECO:0007669"/>
    <property type="project" value="TreeGrafter"/>
</dbReference>
<evidence type="ECO:0000256" key="7">
    <source>
        <dbReference type="ARBA" id="ARBA00045681"/>
    </source>
</evidence>
<dbReference type="AlphaFoldDB" id="A0A812CTZ3"/>
<evidence type="ECO:0000256" key="2">
    <source>
        <dbReference type="ARBA" id="ARBA00022723"/>
    </source>
</evidence>
<organism evidence="8 9">
    <name type="scientific">Acanthosepion pharaonis</name>
    <name type="common">Pharaoh cuttlefish</name>
    <name type="synonym">Sepia pharaonis</name>
    <dbReference type="NCBI Taxonomy" id="158019"/>
    <lineage>
        <taxon>Eukaryota</taxon>
        <taxon>Metazoa</taxon>
        <taxon>Spiralia</taxon>
        <taxon>Lophotrochozoa</taxon>
        <taxon>Mollusca</taxon>
        <taxon>Cephalopoda</taxon>
        <taxon>Coleoidea</taxon>
        <taxon>Decapodiformes</taxon>
        <taxon>Sepiida</taxon>
        <taxon>Sepiina</taxon>
        <taxon>Sepiidae</taxon>
        <taxon>Acanthosepion</taxon>
    </lineage>
</organism>
<keyword evidence="2" id="KW-0479">Metal-binding</keyword>
<dbReference type="GO" id="GO:0005763">
    <property type="term" value="C:mitochondrial small ribosomal subunit"/>
    <property type="evidence" value="ECO:0007669"/>
    <property type="project" value="TreeGrafter"/>
</dbReference>
<name>A0A812CTZ3_ACAPH</name>
<sequence length="537" mass="61947">MVLGRKGILFKSLSYNRFVYLKSLYWKLKHTSGFITPESRLVPDVAEMVRNSKEKIPPHVGMLKLKPISVPAQLEKAVNRLIEKYPTNNLVESAASFARVLWGRHPPIEAHELNKKWKEVTKEVLDNTKFSSKLSEDALEKKIHHKIVHLVKTKTYNWQPITYDAYKSFLYMVSRMPANYAVLIQCLSEIIKRDPNFKPRNVFDFGSGTGSSIWACNKIWNKAIFEYFSCDISTDMNTVNRLLLQDGEEQKDMSINGVYLRQFIPVKSTKLYNLVICAYSLFELKSKTDRLNIIYKLWNLTEDYLIIIENGTNAGFHLIIEARNAILNKSDADSTTETNVFSPCPHNLSCPMLVEAKKIPCNFEVIYKPFHFVSKEKNFVERYSYVILQKKPLKETNHWPRVLQSPRKHSKHIHMKLCCPNGEIQHAFITAKKHGKEMYHCLSQSKWGDLLPVTHAPCAQSPNNLQILDNSKATANDVPFLETDPHTPMFIYYTFTYFQNNLSIALDIFLTCSNCDESLDNDQVIPIALVTLYQMTS</sequence>
<protein>
    <recommendedName>
        <fullName evidence="10">Methyltransferase-like protein 17, mitochondrial</fullName>
    </recommendedName>
</protein>
<evidence type="ECO:0000256" key="6">
    <source>
        <dbReference type="ARBA" id="ARBA00023128"/>
    </source>
</evidence>
<dbReference type="InterPro" id="IPR029063">
    <property type="entry name" value="SAM-dependent_MTases_sf"/>
</dbReference>
<keyword evidence="5" id="KW-0411">Iron-sulfur</keyword>
<evidence type="ECO:0000256" key="5">
    <source>
        <dbReference type="ARBA" id="ARBA00023014"/>
    </source>
</evidence>
<dbReference type="GO" id="GO:0046872">
    <property type="term" value="F:metal ion binding"/>
    <property type="evidence" value="ECO:0007669"/>
    <property type="project" value="UniProtKB-KW"/>
</dbReference>
<dbReference type="GO" id="GO:0051536">
    <property type="term" value="F:iron-sulfur cluster binding"/>
    <property type="evidence" value="ECO:0007669"/>
    <property type="project" value="UniProtKB-KW"/>
</dbReference>
<keyword evidence="6" id="KW-0496">Mitochondrion</keyword>
<evidence type="ECO:0000256" key="4">
    <source>
        <dbReference type="ARBA" id="ARBA00023004"/>
    </source>
</evidence>
<evidence type="ECO:0000313" key="9">
    <source>
        <dbReference type="Proteomes" id="UP000597762"/>
    </source>
</evidence>
<dbReference type="PANTHER" id="PTHR13184">
    <property type="entry name" value="37S RIBOSOMAL PROTEIN S22"/>
    <property type="match status" value="1"/>
</dbReference>
<evidence type="ECO:0000256" key="1">
    <source>
        <dbReference type="ARBA" id="ARBA00004173"/>
    </source>
</evidence>
<proteinExistence type="predicted"/>
<gene>
    <name evidence="8" type="ORF">SPHA_41627</name>
</gene>
<evidence type="ECO:0000256" key="3">
    <source>
        <dbReference type="ARBA" id="ARBA00022946"/>
    </source>
</evidence>
<dbReference type="OrthoDB" id="421327at2759"/>
<evidence type="ECO:0000313" key="8">
    <source>
        <dbReference type="EMBL" id="CAE1279124.1"/>
    </source>
</evidence>
<comment type="caution">
    <text evidence="8">The sequence shown here is derived from an EMBL/GenBank/DDBJ whole genome shotgun (WGS) entry which is preliminary data.</text>
</comment>
<dbReference type="Pfam" id="PF09243">
    <property type="entry name" value="Rsm22"/>
    <property type="match status" value="1"/>
</dbReference>
<evidence type="ECO:0008006" key="10">
    <source>
        <dbReference type="Google" id="ProtNLM"/>
    </source>
</evidence>
<dbReference type="InterPro" id="IPR015324">
    <property type="entry name" value="Ribosomal_Rsm22-like"/>
</dbReference>
<dbReference type="PANTHER" id="PTHR13184:SF5">
    <property type="entry name" value="METHYLTRANSFERASE-LIKE PROTEIN 17, MITOCHONDRIAL"/>
    <property type="match status" value="1"/>
</dbReference>
<comment type="function">
    <text evidence="7">Mitochondrial ribosome (mitoribosome) assembly factor. Binds at the interface of the head and body domains of the mitochondrial small ribosomal subunit (mt-SSU), occluding the mRNA channel and preventing compaction of the head domain towards the body. Probable inactive methyltransferase: retains the characteristic folding and ability to bind S-adenosyl-L-methionine, but it probably lost its methyltransferase activity.</text>
</comment>